<accession>A0A7W9SVX5</accession>
<dbReference type="PANTHER" id="PTHR43179:SF7">
    <property type="entry name" value="RHAMNOSYLTRANSFERASE WBBL"/>
    <property type="match status" value="1"/>
</dbReference>
<dbReference type="Gene3D" id="3.90.550.10">
    <property type="entry name" value="Spore Coat Polysaccharide Biosynthesis Protein SpsA, Chain A"/>
    <property type="match status" value="1"/>
</dbReference>
<dbReference type="RefSeq" id="WP_184203444.1">
    <property type="nucleotide sequence ID" value="NZ_JACHGW010000006.1"/>
</dbReference>
<keyword evidence="2" id="KW-1185">Reference proteome</keyword>
<dbReference type="AlphaFoldDB" id="A0A7W9SVX5"/>
<evidence type="ECO:0000313" key="2">
    <source>
        <dbReference type="Proteomes" id="UP000520814"/>
    </source>
</evidence>
<name>A0A7W9SVX5_ARMRO</name>
<evidence type="ECO:0008006" key="3">
    <source>
        <dbReference type="Google" id="ProtNLM"/>
    </source>
</evidence>
<comment type="caution">
    <text evidence="1">The sequence shown here is derived from an EMBL/GenBank/DDBJ whole genome shotgun (WGS) entry which is preliminary data.</text>
</comment>
<protein>
    <recommendedName>
        <fullName evidence="3">Glycosyltransferase 2-like domain-containing protein</fullName>
    </recommendedName>
</protein>
<dbReference type="EMBL" id="JACHGW010000006">
    <property type="protein sequence ID" value="MBB6053350.1"/>
    <property type="molecule type" value="Genomic_DNA"/>
</dbReference>
<sequence length="290" mass="32026">MQLSIVIVTYRCKDDVLKCLSSLSPRSGGQGASQVIVVDNASGDGTVEAVREQFPAVCVLALDENIGFARANNLAAQHATGEFLLLLNPDTIIPEPGTLERCVEYLAAQPSEVCGMTCRVESTDGSLQWECARRFPTVFSECAKAFFPYRRWDAIPRFDETKAQAVPCVLGAFVLLRRAAWEAVGGFDEQFFLMYEDVDLCRKLASHGGKLLYWPEARIVHTGGQSWKTEKPRTYANTHLSSLQYVAKYWPGSERGVKGVFRLALALKKLATRGNPDKQAMIAAAQEALR</sequence>
<proteinExistence type="predicted"/>
<dbReference type="Pfam" id="PF13641">
    <property type="entry name" value="Glyco_tranf_2_3"/>
    <property type="match status" value="1"/>
</dbReference>
<gene>
    <name evidence="1" type="ORF">HNQ39_005184</name>
</gene>
<organism evidence="1 2">
    <name type="scientific">Armatimonas rosea</name>
    <dbReference type="NCBI Taxonomy" id="685828"/>
    <lineage>
        <taxon>Bacteria</taxon>
        <taxon>Bacillati</taxon>
        <taxon>Armatimonadota</taxon>
        <taxon>Armatimonadia</taxon>
        <taxon>Armatimonadales</taxon>
        <taxon>Armatimonadaceae</taxon>
        <taxon>Armatimonas</taxon>
    </lineage>
</organism>
<dbReference type="Proteomes" id="UP000520814">
    <property type="component" value="Unassembled WGS sequence"/>
</dbReference>
<reference evidence="1 2" key="1">
    <citation type="submission" date="2020-08" db="EMBL/GenBank/DDBJ databases">
        <title>Genomic Encyclopedia of Type Strains, Phase IV (KMG-IV): sequencing the most valuable type-strain genomes for metagenomic binning, comparative biology and taxonomic classification.</title>
        <authorList>
            <person name="Goeker M."/>
        </authorList>
    </citation>
    <scope>NUCLEOTIDE SEQUENCE [LARGE SCALE GENOMIC DNA]</scope>
    <source>
        <strain evidence="1 2">DSM 23562</strain>
    </source>
</reference>
<dbReference type="PANTHER" id="PTHR43179">
    <property type="entry name" value="RHAMNOSYLTRANSFERASE WBBL"/>
    <property type="match status" value="1"/>
</dbReference>
<evidence type="ECO:0000313" key="1">
    <source>
        <dbReference type="EMBL" id="MBB6053350.1"/>
    </source>
</evidence>
<dbReference type="SUPFAM" id="SSF53448">
    <property type="entry name" value="Nucleotide-diphospho-sugar transferases"/>
    <property type="match status" value="1"/>
</dbReference>
<dbReference type="InterPro" id="IPR029044">
    <property type="entry name" value="Nucleotide-diphossugar_trans"/>
</dbReference>
<dbReference type="CDD" id="cd04186">
    <property type="entry name" value="GT_2_like_c"/>
    <property type="match status" value="1"/>
</dbReference>